<evidence type="ECO:0000256" key="1">
    <source>
        <dbReference type="ARBA" id="ARBA00022723"/>
    </source>
</evidence>
<dbReference type="InterPro" id="IPR036873">
    <property type="entry name" value="Rhodanese-like_dom_sf"/>
</dbReference>
<evidence type="ECO:0000313" key="3">
    <source>
        <dbReference type="EMBL" id="SDD92432.1"/>
    </source>
</evidence>
<dbReference type="SUPFAM" id="SSF56281">
    <property type="entry name" value="Metallo-hydrolase/oxidoreductase"/>
    <property type="match status" value="1"/>
</dbReference>
<dbReference type="Gene3D" id="3.40.250.10">
    <property type="entry name" value="Rhodanese-like domain"/>
    <property type="match status" value="2"/>
</dbReference>
<dbReference type="GO" id="GO:0016787">
    <property type="term" value="F:hydrolase activity"/>
    <property type="evidence" value="ECO:0007669"/>
    <property type="project" value="UniProtKB-KW"/>
</dbReference>
<sequence length="530" mass="59079">MTSNVPPVIPMGACCFLSERVWKTKWEIRPGDIRQTFLLTDQYPQWYILNTRWGIKTRGMKLNMFFQSFFDERLAQYAYLVGCQRTGEAIVIDPPRHSEAIIARAKKEGLNITAAAETHIHADFTSGARQLAEDLGAKLYLPGEGGEDWSYQYTDGLDAVLLKDGDKFSIGNIDFKVMHTPGHTPESVSYLLTDRGSGASEPMGIFTGDFVFVGDIGRPDLLEKAAGIADTAEKGAVQMFDSVQKFKELPDHMIVWPGHGAGSACGKSLGAVPLTTVGYEKQFNWAMKENDREEFVKQLLDGQPEAPKYFAMMKKVNKEGPELLNGEDIRILEDAQEFNRLRGQEGTLVLDTRPAKDAGQSLVKGSINIPFNKSFTNWAGWLIGYDQELLIIAEEGKEEEIREALESIHLDRITAFVRPETAISASGTDSYDTLTVEEFVEAKKDDNTYVLDVRNDSEWEGGHMSDATHHFLGHLWDEELPRDKELLVHCQSGARSAIASSILKARGFDKVSHMAGGFGAYERKGYDTVK</sequence>
<feature type="domain" description="Rhodanese" evidence="2">
    <location>
        <begin position="444"/>
        <end position="530"/>
    </location>
</feature>
<dbReference type="GO" id="GO:0046872">
    <property type="term" value="F:metal ion binding"/>
    <property type="evidence" value="ECO:0007669"/>
    <property type="project" value="UniProtKB-KW"/>
</dbReference>
<proteinExistence type="predicted"/>
<dbReference type="Proteomes" id="UP000198823">
    <property type="component" value="Unassembled WGS sequence"/>
</dbReference>
<keyword evidence="1" id="KW-0479">Metal-binding</keyword>
<gene>
    <name evidence="3" type="ORF">SAMN04488126_10242</name>
</gene>
<dbReference type="InterPro" id="IPR001279">
    <property type="entry name" value="Metallo-B-lactamas"/>
</dbReference>
<dbReference type="InterPro" id="IPR036866">
    <property type="entry name" value="RibonucZ/Hydroxyglut_hydro"/>
</dbReference>
<dbReference type="Pfam" id="PF00753">
    <property type="entry name" value="Lactamase_B"/>
    <property type="match status" value="1"/>
</dbReference>
<evidence type="ECO:0000313" key="4">
    <source>
        <dbReference type="Proteomes" id="UP000198823"/>
    </source>
</evidence>
<dbReference type="GO" id="GO:0006749">
    <property type="term" value="P:glutathione metabolic process"/>
    <property type="evidence" value="ECO:0007669"/>
    <property type="project" value="InterPro"/>
</dbReference>
<accession>A0A1G6YQ52</accession>
<dbReference type="InterPro" id="IPR001763">
    <property type="entry name" value="Rhodanese-like_dom"/>
</dbReference>
<dbReference type="EMBL" id="FNAR01000002">
    <property type="protein sequence ID" value="SDD92432.1"/>
    <property type="molecule type" value="Genomic_DNA"/>
</dbReference>
<dbReference type="CDD" id="cd07724">
    <property type="entry name" value="POD-like_MBL-fold"/>
    <property type="match status" value="1"/>
</dbReference>
<dbReference type="Gene3D" id="3.60.15.10">
    <property type="entry name" value="Ribonuclease Z/Hydroxyacylglutathione hydrolase-like"/>
    <property type="match status" value="1"/>
</dbReference>
<dbReference type="PANTHER" id="PTHR43084:SF1">
    <property type="entry name" value="PERSULFIDE DIOXYGENASE ETHE1, MITOCHONDRIAL"/>
    <property type="match status" value="1"/>
</dbReference>
<dbReference type="InterPro" id="IPR051682">
    <property type="entry name" value="Mito_Persulfide_Diox"/>
</dbReference>
<dbReference type="InterPro" id="IPR044528">
    <property type="entry name" value="POD-like_MBL-fold"/>
</dbReference>
<dbReference type="SUPFAM" id="SSF52821">
    <property type="entry name" value="Rhodanese/Cell cycle control phosphatase"/>
    <property type="match status" value="2"/>
</dbReference>
<dbReference type="GO" id="GO:0050313">
    <property type="term" value="F:sulfur dioxygenase activity"/>
    <property type="evidence" value="ECO:0007669"/>
    <property type="project" value="InterPro"/>
</dbReference>
<dbReference type="AlphaFoldDB" id="A0A1G6YQ52"/>
<dbReference type="CDD" id="cd00158">
    <property type="entry name" value="RHOD"/>
    <property type="match status" value="1"/>
</dbReference>
<evidence type="ECO:0000259" key="2">
    <source>
        <dbReference type="PROSITE" id="PS50206"/>
    </source>
</evidence>
<dbReference type="FunFam" id="3.60.15.10:FF:000030">
    <property type="entry name" value="Metallo-beta-lactamase family protein"/>
    <property type="match status" value="1"/>
</dbReference>
<organism evidence="3 4">
    <name type="scientific">Bhargavaea beijingensis</name>
    <dbReference type="NCBI Taxonomy" id="426756"/>
    <lineage>
        <taxon>Bacteria</taxon>
        <taxon>Bacillati</taxon>
        <taxon>Bacillota</taxon>
        <taxon>Bacilli</taxon>
        <taxon>Bacillales</taxon>
        <taxon>Caryophanaceae</taxon>
        <taxon>Bhargavaea</taxon>
    </lineage>
</organism>
<dbReference type="SMART" id="SM00849">
    <property type="entry name" value="Lactamase_B"/>
    <property type="match status" value="1"/>
</dbReference>
<dbReference type="PANTHER" id="PTHR43084">
    <property type="entry name" value="PERSULFIDE DIOXYGENASE ETHE1"/>
    <property type="match status" value="1"/>
</dbReference>
<dbReference type="Pfam" id="PF00581">
    <property type="entry name" value="Rhodanese"/>
    <property type="match status" value="1"/>
</dbReference>
<dbReference type="GO" id="GO:0070813">
    <property type="term" value="P:hydrogen sulfide metabolic process"/>
    <property type="evidence" value="ECO:0007669"/>
    <property type="project" value="TreeGrafter"/>
</dbReference>
<dbReference type="SMART" id="SM00450">
    <property type="entry name" value="RHOD"/>
    <property type="match status" value="1"/>
</dbReference>
<dbReference type="STRING" id="426756.SAMN04488126_10242"/>
<protein>
    <submittedName>
        <fullName evidence="3">Hydroxyacylglutathione hydrolase</fullName>
    </submittedName>
</protein>
<name>A0A1G6YQ52_9BACL</name>
<dbReference type="PROSITE" id="PS50206">
    <property type="entry name" value="RHODANESE_3"/>
    <property type="match status" value="1"/>
</dbReference>
<keyword evidence="3" id="KW-0378">Hydrolase</keyword>
<reference evidence="3 4" key="1">
    <citation type="submission" date="2016-10" db="EMBL/GenBank/DDBJ databases">
        <authorList>
            <person name="de Groot N.N."/>
        </authorList>
    </citation>
    <scope>NUCLEOTIDE SEQUENCE [LARGE SCALE GENOMIC DNA]</scope>
    <source>
        <strain evidence="3 4">CGMCC 1.6762</strain>
    </source>
</reference>